<dbReference type="Gene3D" id="1.10.390.30">
    <property type="entry name" value="Peptidase M60, enhancin-like domain 3"/>
    <property type="match status" value="1"/>
</dbReference>
<proteinExistence type="predicted"/>
<dbReference type="EMBL" id="VCKX01000010">
    <property type="protein sequence ID" value="TMR38260.1"/>
    <property type="molecule type" value="Genomic_DNA"/>
</dbReference>
<protein>
    <recommendedName>
        <fullName evidence="2">Peptidase M60 domain-containing protein</fullName>
    </recommendedName>
</protein>
<dbReference type="Proteomes" id="UP000306628">
    <property type="component" value="Unassembled WGS sequence"/>
</dbReference>
<feature type="chain" id="PRO_5024277418" description="Peptidase M60 domain-containing protein" evidence="1">
    <location>
        <begin position="28"/>
        <end position="470"/>
    </location>
</feature>
<keyword evidence="1" id="KW-0732">Signal</keyword>
<keyword evidence="4" id="KW-1185">Reference proteome</keyword>
<dbReference type="Pfam" id="PF17291">
    <property type="entry name" value="M60-like_N"/>
    <property type="match status" value="1"/>
</dbReference>
<gene>
    <name evidence="3" type="ORF">ETD85_05235</name>
</gene>
<dbReference type="InterPro" id="IPR031161">
    <property type="entry name" value="Peptidase_M60_dom"/>
</dbReference>
<evidence type="ECO:0000313" key="4">
    <source>
        <dbReference type="Proteomes" id="UP000306628"/>
    </source>
</evidence>
<evidence type="ECO:0000256" key="1">
    <source>
        <dbReference type="SAM" id="SignalP"/>
    </source>
</evidence>
<dbReference type="PROSITE" id="PS51318">
    <property type="entry name" value="TAT"/>
    <property type="match status" value="1"/>
</dbReference>
<dbReference type="InterPro" id="IPR006311">
    <property type="entry name" value="TAT_signal"/>
</dbReference>
<dbReference type="InterPro" id="IPR042279">
    <property type="entry name" value="Pep_M60_3"/>
</dbReference>
<dbReference type="Pfam" id="PF13402">
    <property type="entry name" value="Peptidase_M60"/>
    <property type="match status" value="1"/>
</dbReference>
<accession>A0A5S4HH07</accession>
<feature type="domain" description="Peptidase M60" evidence="2">
    <location>
        <begin position="65"/>
        <end position="391"/>
    </location>
</feature>
<dbReference type="PANTHER" id="PTHR15730">
    <property type="entry name" value="EXPERIMENTAL AUTOIMMUNE PROSTATITIS ANTIGEN 2-RELATED"/>
    <property type="match status" value="1"/>
</dbReference>
<sequence>MTLTRRTVLGGLAAAGAVTLLPRPASASPSPAASPVAGPRRTVVLRGRPAAEAERLRMQTVYRTTEFVPAGLYLPPGRALTLEVRANDGALPAAHVGAADTNPDTAYRYPRAYPLAAGVNTISDPGGGMVYLSFVGDRRSRAVVRFGPEGVPAPTFVLAPSSGCGDPAVATSAAWRGRPDFAAPVFAAEGTTEAEFQSQLDTLTESPFVELVSPQMIVTVRRETFLQVRDQDHAQLLTYLEQVEDVEAAISGLDGSSALHAPTPLGRHLINVRPEYGPKSTAYATHAYTAYYDPYATTRLLLPDKVRTTGWGVYHELGHQHQQMAWRPSELTEVTVNIYSLAVQRHFGMPSNLVTNNAYETALAKLPVTDYAGLAAFEKLVPFRQLELGFGDGFYPRVHRLVREEAPASSSGDSARRFTLMALYFSRVAGRDLTGFLRAWAFPVPESGYAELAALGLPQPDADLTRMSER</sequence>
<reference evidence="3 4" key="1">
    <citation type="submission" date="2019-05" db="EMBL/GenBank/DDBJ databases">
        <title>Draft genome sequence of Nonomuraea zeae DSM 100528.</title>
        <authorList>
            <person name="Saricaoglu S."/>
            <person name="Isik K."/>
        </authorList>
    </citation>
    <scope>NUCLEOTIDE SEQUENCE [LARGE SCALE GENOMIC DNA]</scope>
    <source>
        <strain evidence="3 4">DSM 100528</strain>
    </source>
</reference>
<organism evidence="3 4">
    <name type="scientific">Nonomuraea zeae</name>
    <dbReference type="NCBI Taxonomy" id="1642303"/>
    <lineage>
        <taxon>Bacteria</taxon>
        <taxon>Bacillati</taxon>
        <taxon>Actinomycetota</taxon>
        <taxon>Actinomycetes</taxon>
        <taxon>Streptosporangiales</taxon>
        <taxon>Streptosporangiaceae</taxon>
        <taxon>Nonomuraea</taxon>
    </lineage>
</organism>
<dbReference type="OrthoDB" id="3177623at2"/>
<dbReference type="PANTHER" id="PTHR15730:SF5">
    <property type="entry name" value="SI:CH211-210B2.2-RELATED"/>
    <property type="match status" value="1"/>
</dbReference>
<evidence type="ECO:0000313" key="3">
    <source>
        <dbReference type="EMBL" id="TMR38260.1"/>
    </source>
</evidence>
<dbReference type="AlphaFoldDB" id="A0A5S4HH07"/>
<feature type="signal peptide" evidence="1">
    <location>
        <begin position="1"/>
        <end position="27"/>
    </location>
</feature>
<dbReference type="PROSITE" id="PS51723">
    <property type="entry name" value="PEPTIDASE_M60"/>
    <property type="match status" value="1"/>
</dbReference>
<dbReference type="InterPro" id="IPR035423">
    <property type="entry name" value="M60-like_N"/>
</dbReference>
<dbReference type="Gene3D" id="3.40.390.80">
    <property type="entry name" value="Peptidase M60, enhancin-like domain 2"/>
    <property type="match status" value="1"/>
</dbReference>
<dbReference type="InterPro" id="IPR051244">
    <property type="entry name" value="TCAF"/>
</dbReference>
<dbReference type="Gene3D" id="2.60.120.1250">
    <property type="entry name" value="Peptidase M60, enhancin-like domain 1"/>
    <property type="match status" value="1"/>
</dbReference>
<dbReference type="RefSeq" id="WP_138688451.1">
    <property type="nucleotide sequence ID" value="NZ_JBHSAZ010000046.1"/>
</dbReference>
<name>A0A5S4HH07_9ACTN</name>
<evidence type="ECO:0000259" key="2">
    <source>
        <dbReference type="PROSITE" id="PS51723"/>
    </source>
</evidence>
<dbReference type="SMART" id="SM01276">
    <property type="entry name" value="M60-like"/>
    <property type="match status" value="1"/>
</dbReference>
<comment type="caution">
    <text evidence="3">The sequence shown here is derived from an EMBL/GenBank/DDBJ whole genome shotgun (WGS) entry which is preliminary data.</text>
</comment>